<proteinExistence type="predicted"/>
<keyword evidence="1" id="KW-0732">Signal</keyword>
<dbReference type="EMBL" id="AP019736">
    <property type="protein sequence ID" value="BBL06456.1"/>
    <property type="molecule type" value="Genomic_DNA"/>
</dbReference>
<feature type="chain" id="PRO_5021489492" evidence="1">
    <location>
        <begin position="20"/>
        <end position="126"/>
    </location>
</feature>
<name>A0A4Y1X1R1_9BACT</name>
<sequence length="126" mass="14490">MRKMLLAVLALAAALTAPAQQPPELRRERPDSTRLRELEYPDSMTHMRYWRPDYETMEPLEIQPAVSMTSLVLVPMNNLPSKVRVTENNSLRLIPHITLSNGQAWNWGAFPDSYLDARTLSFPMPR</sequence>
<protein>
    <submittedName>
        <fullName evidence="2">Uncharacterized protein</fullName>
    </submittedName>
</protein>
<dbReference type="Proteomes" id="UP000319374">
    <property type="component" value="Chromosome"/>
</dbReference>
<evidence type="ECO:0000313" key="3">
    <source>
        <dbReference type="Proteomes" id="UP000319374"/>
    </source>
</evidence>
<feature type="signal peptide" evidence="1">
    <location>
        <begin position="1"/>
        <end position="19"/>
    </location>
</feature>
<dbReference type="AlphaFoldDB" id="A0A4Y1X1R1"/>
<organism evidence="2 3">
    <name type="scientific">Alistipes dispar</name>
    <dbReference type="NCBI Taxonomy" id="2585119"/>
    <lineage>
        <taxon>Bacteria</taxon>
        <taxon>Pseudomonadati</taxon>
        <taxon>Bacteroidota</taxon>
        <taxon>Bacteroidia</taxon>
        <taxon>Bacteroidales</taxon>
        <taxon>Rikenellaceae</taxon>
        <taxon>Alistipes</taxon>
    </lineage>
</organism>
<dbReference type="RefSeq" id="WP_232522945.1">
    <property type="nucleotide sequence ID" value="NZ_AP019736.1"/>
</dbReference>
<reference evidence="3" key="1">
    <citation type="submission" date="2019-06" db="EMBL/GenBank/DDBJ databases">
        <title>Alistipes onderdonkii subsp. vulgaris subsp. nov., Alistipes dispar sp. nov. and Alistipes communis sp. nov., isolated from human faeces, and creation of Alistipes onderdonkii subsp. onderdonkii subsp. nov.</title>
        <authorList>
            <person name="Sakamoto M."/>
            <person name="Ikeyama N."/>
            <person name="Ogata Y."/>
            <person name="Suda W."/>
            <person name="Iino T."/>
            <person name="Hattori M."/>
            <person name="Ohkuma M."/>
        </authorList>
    </citation>
    <scope>NUCLEOTIDE SEQUENCE [LARGE SCALE GENOMIC DNA]</scope>
    <source>
        <strain evidence="3">5CPEGH6</strain>
    </source>
</reference>
<dbReference type="KEGG" id="ada:A5CPEGH6_10940"/>
<evidence type="ECO:0000256" key="1">
    <source>
        <dbReference type="SAM" id="SignalP"/>
    </source>
</evidence>
<dbReference type="GeneID" id="98673071"/>
<accession>A0A4Y1X1R1</accession>
<keyword evidence="3" id="KW-1185">Reference proteome</keyword>
<gene>
    <name evidence="2" type="ORF">A5CPEGH6_10940</name>
</gene>
<evidence type="ECO:0000313" key="2">
    <source>
        <dbReference type="EMBL" id="BBL06456.1"/>
    </source>
</evidence>